<evidence type="ECO:0000256" key="4">
    <source>
        <dbReference type="ARBA" id="ARBA00022553"/>
    </source>
</evidence>
<dbReference type="InterPro" id="IPR003661">
    <property type="entry name" value="HisK_dim/P_dom"/>
</dbReference>
<evidence type="ECO:0000256" key="1">
    <source>
        <dbReference type="ARBA" id="ARBA00000085"/>
    </source>
</evidence>
<dbReference type="SUPFAM" id="SSF47384">
    <property type="entry name" value="Homodimeric domain of signal transducing histidine kinase"/>
    <property type="match status" value="1"/>
</dbReference>
<evidence type="ECO:0000256" key="8">
    <source>
        <dbReference type="ARBA" id="ARBA00022989"/>
    </source>
</evidence>
<dbReference type="PANTHER" id="PTHR45436:SF5">
    <property type="entry name" value="SENSOR HISTIDINE KINASE TRCS"/>
    <property type="match status" value="1"/>
</dbReference>
<dbReference type="InterPro" id="IPR050428">
    <property type="entry name" value="TCS_sensor_his_kinase"/>
</dbReference>
<keyword evidence="5" id="KW-0808">Transferase</keyword>
<dbReference type="CDD" id="cd00082">
    <property type="entry name" value="HisKA"/>
    <property type="match status" value="1"/>
</dbReference>
<dbReference type="InterPro" id="IPR003594">
    <property type="entry name" value="HATPase_dom"/>
</dbReference>
<feature type="transmembrane region" description="Helical" evidence="10">
    <location>
        <begin position="177"/>
        <end position="200"/>
    </location>
</feature>
<proteinExistence type="predicted"/>
<dbReference type="Pfam" id="PF00512">
    <property type="entry name" value="HisKA"/>
    <property type="match status" value="1"/>
</dbReference>
<gene>
    <name evidence="12" type="ORF">FE240_02175</name>
</gene>
<evidence type="ECO:0000259" key="11">
    <source>
        <dbReference type="PROSITE" id="PS50109"/>
    </source>
</evidence>
<dbReference type="Proteomes" id="UP000594034">
    <property type="component" value="Chromosome"/>
</dbReference>
<dbReference type="PROSITE" id="PS50109">
    <property type="entry name" value="HIS_KIN"/>
    <property type="match status" value="1"/>
</dbReference>
<evidence type="ECO:0000313" key="12">
    <source>
        <dbReference type="EMBL" id="QFI56585.1"/>
    </source>
</evidence>
<evidence type="ECO:0000313" key="13">
    <source>
        <dbReference type="Proteomes" id="UP000594034"/>
    </source>
</evidence>
<protein>
    <recommendedName>
        <fullName evidence="3">histidine kinase</fullName>
        <ecNumber evidence="3">2.7.13.3</ecNumber>
    </recommendedName>
</protein>
<evidence type="ECO:0000256" key="9">
    <source>
        <dbReference type="ARBA" id="ARBA00023136"/>
    </source>
</evidence>
<keyword evidence="9 10" id="KW-0472">Membrane</keyword>
<dbReference type="InterPro" id="IPR005467">
    <property type="entry name" value="His_kinase_dom"/>
</dbReference>
<keyword evidence="4" id="KW-0597">Phosphoprotein</keyword>
<comment type="catalytic activity">
    <reaction evidence="1">
        <text>ATP + protein L-histidine = ADP + protein N-phospho-L-histidine.</text>
        <dbReference type="EC" id="2.7.13.3"/>
    </reaction>
</comment>
<dbReference type="Pfam" id="PF02518">
    <property type="entry name" value="HATPase_c"/>
    <property type="match status" value="1"/>
</dbReference>
<sequence length="471" mass="53530">MLKVGRKLHPRSLLTLVATGYLLALLPLLLLIWHDYSTLSRFSNMVEEGSTKVVEDTRRAIQLTNLSEELERTLRRYAVLEDATLLTRFHQQLASYRELLVLHRNSVPVTGLYHAIEQDLSWLEGTQDLKGAKERADSDHFASLNEHHQQLEEATNAWVDTLVSGAKVRINTLQHELWWMSGVVGISTTLFSLLFIYLTVRPIRQIESRILSLGAGIEPEREPVDGPAELVELGERLSWLHDRLQELEQQKYRFLRHVSHELKTPLACLREGADLLSERVAGPLTSDQYEICGMLTDNSRRLQSLIERLLDFNRLSQQESFERTPQSLLQQFMALLETYRLHLDAKGMRVELPTEDLLVLGEPYRLGLILDNLFSNAVSYGAEQGTIWLRCRREGARVVVEVANEGTPIPAADRERIFEPFEQGNSRRQGLLKGSGIGLSIARESARSLGGELTWAEDAHADVCFRLILDA</sequence>
<feature type="transmembrane region" description="Helical" evidence="10">
    <location>
        <begin position="12"/>
        <end position="33"/>
    </location>
</feature>
<name>A0A5J6X3Y2_9GAMM</name>
<dbReference type="PANTHER" id="PTHR45436">
    <property type="entry name" value="SENSOR HISTIDINE KINASE YKOH"/>
    <property type="match status" value="1"/>
</dbReference>
<dbReference type="InterPro" id="IPR036097">
    <property type="entry name" value="HisK_dim/P_sf"/>
</dbReference>
<dbReference type="SMART" id="SM00388">
    <property type="entry name" value="HisKA"/>
    <property type="match status" value="1"/>
</dbReference>
<dbReference type="KEGG" id="asim:FE240_02175"/>
<keyword evidence="13" id="KW-1185">Reference proteome</keyword>
<dbReference type="EMBL" id="CP040449">
    <property type="protein sequence ID" value="QFI56585.1"/>
    <property type="molecule type" value="Genomic_DNA"/>
</dbReference>
<dbReference type="AlphaFoldDB" id="A0A5J6X3Y2"/>
<dbReference type="InterPro" id="IPR036890">
    <property type="entry name" value="HATPase_C_sf"/>
</dbReference>
<dbReference type="Gene3D" id="3.30.565.10">
    <property type="entry name" value="Histidine kinase-like ATPase, C-terminal domain"/>
    <property type="match status" value="1"/>
</dbReference>
<keyword evidence="8 10" id="KW-1133">Transmembrane helix</keyword>
<accession>A0A5J6X3Y2</accession>
<evidence type="ECO:0000256" key="5">
    <source>
        <dbReference type="ARBA" id="ARBA00022679"/>
    </source>
</evidence>
<dbReference type="Gene3D" id="1.10.287.130">
    <property type="match status" value="1"/>
</dbReference>
<keyword evidence="7" id="KW-0418">Kinase</keyword>
<dbReference type="SUPFAM" id="SSF55874">
    <property type="entry name" value="ATPase domain of HSP90 chaperone/DNA topoisomerase II/histidine kinase"/>
    <property type="match status" value="1"/>
</dbReference>
<dbReference type="InterPro" id="IPR004358">
    <property type="entry name" value="Sig_transdc_His_kin-like_C"/>
</dbReference>
<reference evidence="12 13" key="1">
    <citation type="submission" date="2019-05" db="EMBL/GenBank/DDBJ databases">
        <title>OXA-830, a novel chromosomally encoded expanded-spectrum class D beta-lactamase in Aeromonas simiae.</title>
        <authorList>
            <person name="Zhou W."/>
            <person name="Chen Q."/>
        </authorList>
    </citation>
    <scope>NUCLEOTIDE SEQUENCE [LARGE SCALE GENOMIC DNA]</scope>
    <source>
        <strain evidence="12 13">A6</strain>
    </source>
</reference>
<dbReference type="SMART" id="SM00387">
    <property type="entry name" value="HATPase_c"/>
    <property type="match status" value="1"/>
</dbReference>
<dbReference type="RefSeq" id="WP_193004411.1">
    <property type="nucleotide sequence ID" value="NZ_CP040449.1"/>
</dbReference>
<evidence type="ECO:0000256" key="2">
    <source>
        <dbReference type="ARBA" id="ARBA00004370"/>
    </source>
</evidence>
<dbReference type="EC" id="2.7.13.3" evidence="3"/>
<keyword evidence="6 10" id="KW-0812">Transmembrane</keyword>
<dbReference type="GO" id="GO:0000155">
    <property type="term" value="F:phosphorelay sensor kinase activity"/>
    <property type="evidence" value="ECO:0007669"/>
    <property type="project" value="InterPro"/>
</dbReference>
<comment type="subcellular location">
    <subcellularLocation>
        <location evidence="2">Membrane</location>
    </subcellularLocation>
</comment>
<organism evidence="12 13">
    <name type="scientific">Aeromonas simiae</name>
    <dbReference type="NCBI Taxonomy" id="218936"/>
    <lineage>
        <taxon>Bacteria</taxon>
        <taxon>Pseudomonadati</taxon>
        <taxon>Pseudomonadota</taxon>
        <taxon>Gammaproteobacteria</taxon>
        <taxon>Aeromonadales</taxon>
        <taxon>Aeromonadaceae</taxon>
        <taxon>Aeromonas</taxon>
    </lineage>
</organism>
<dbReference type="PRINTS" id="PR00344">
    <property type="entry name" value="BCTRLSENSOR"/>
</dbReference>
<feature type="domain" description="Histidine kinase" evidence="11">
    <location>
        <begin position="257"/>
        <end position="471"/>
    </location>
</feature>
<dbReference type="GO" id="GO:0005886">
    <property type="term" value="C:plasma membrane"/>
    <property type="evidence" value="ECO:0007669"/>
    <property type="project" value="TreeGrafter"/>
</dbReference>
<evidence type="ECO:0000256" key="10">
    <source>
        <dbReference type="SAM" id="Phobius"/>
    </source>
</evidence>
<evidence type="ECO:0000256" key="7">
    <source>
        <dbReference type="ARBA" id="ARBA00022777"/>
    </source>
</evidence>
<evidence type="ECO:0000256" key="6">
    <source>
        <dbReference type="ARBA" id="ARBA00022692"/>
    </source>
</evidence>
<evidence type="ECO:0000256" key="3">
    <source>
        <dbReference type="ARBA" id="ARBA00012438"/>
    </source>
</evidence>